<keyword evidence="1" id="KW-0472">Membrane</keyword>
<dbReference type="AlphaFoldDB" id="A0A4V0Z0A8"/>
<keyword evidence="1" id="KW-1133">Transmembrane helix</keyword>
<dbReference type="Proteomes" id="UP000290365">
    <property type="component" value="Chromosome"/>
</dbReference>
<evidence type="ECO:0000313" key="3">
    <source>
        <dbReference type="Proteomes" id="UP000290365"/>
    </source>
</evidence>
<keyword evidence="1" id="KW-0812">Transmembrane</keyword>
<dbReference type="RefSeq" id="WP_129893640.1">
    <property type="nucleotide sequence ID" value="NZ_CP035758.1"/>
</dbReference>
<protein>
    <submittedName>
        <fullName evidence="2">Uncharacterized protein</fullName>
    </submittedName>
</protein>
<name>A0A4V0Z0A8_KTERU</name>
<evidence type="ECO:0000313" key="2">
    <source>
        <dbReference type="EMBL" id="QBD82571.1"/>
    </source>
</evidence>
<dbReference type="EMBL" id="CP035758">
    <property type="protein sequence ID" value="QBD82571.1"/>
    <property type="molecule type" value="Genomic_DNA"/>
</dbReference>
<keyword evidence="3" id="KW-1185">Reference proteome</keyword>
<feature type="transmembrane region" description="Helical" evidence="1">
    <location>
        <begin position="20"/>
        <end position="40"/>
    </location>
</feature>
<accession>A0A4V0Z0A8</accession>
<proteinExistence type="predicted"/>
<reference evidence="2 3" key="1">
    <citation type="submission" date="2019-01" db="EMBL/GenBank/DDBJ databases">
        <title>Ktedonosporobacter rubrisoli SCAWS-G2.</title>
        <authorList>
            <person name="Huang Y."/>
            <person name="Yan B."/>
        </authorList>
    </citation>
    <scope>NUCLEOTIDE SEQUENCE [LARGE SCALE GENOMIC DNA]</scope>
    <source>
        <strain evidence="2 3">SCAWS-G2</strain>
    </source>
</reference>
<organism evidence="2 3">
    <name type="scientific">Ktedonosporobacter rubrisoli</name>
    <dbReference type="NCBI Taxonomy" id="2509675"/>
    <lineage>
        <taxon>Bacteria</taxon>
        <taxon>Bacillati</taxon>
        <taxon>Chloroflexota</taxon>
        <taxon>Ktedonobacteria</taxon>
        <taxon>Ktedonobacterales</taxon>
        <taxon>Ktedonosporobacteraceae</taxon>
        <taxon>Ktedonosporobacter</taxon>
    </lineage>
</organism>
<sequence length="60" mass="6670">MSTRNSFSERGTSFGTYEKVNFLFLGNLMTPFWIGLVIGLGKLLAPMVKSPFGNIQILDN</sequence>
<dbReference type="KEGG" id="kbs:EPA93_44030"/>
<evidence type="ECO:0000256" key="1">
    <source>
        <dbReference type="SAM" id="Phobius"/>
    </source>
</evidence>
<gene>
    <name evidence="2" type="ORF">EPA93_44030</name>
</gene>